<evidence type="ECO:0000313" key="2">
    <source>
        <dbReference type="Ensembl" id="ENSCPRP00005007714.1"/>
    </source>
</evidence>
<dbReference type="GO" id="GO:0007099">
    <property type="term" value="P:centriole replication"/>
    <property type="evidence" value="ECO:0007669"/>
    <property type="project" value="TreeGrafter"/>
</dbReference>
<reference evidence="2" key="2">
    <citation type="submission" date="2025-09" db="UniProtKB">
        <authorList>
            <consortium name="Ensembl"/>
        </authorList>
    </citation>
    <scope>IDENTIFICATION</scope>
</reference>
<name>A0A7M4ECN3_CROPO</name>
<keyword evidence="3" id="KW-1185">Reference proteome</keyword>
<dbReference type="Proteomes" id="UP000594220">
    <property type="component" value="Unplaced"/>
</dbReference>
<gene>
    <name evidence="2" type="primary">CCDC57</name>
</gene>
<feature type="coiled-coil region" evidence="1">
    <location>
        <begin position="667"/>
        <end position="694"/>
    </location>
</feature>
<dbReference type="OMA" id="DEMCAVV"/>
<dbReference type="PANTHER" id="PTHR46725:SF1">
    <property type="entry name" value="COILED-COIL DOMAIN-CONTAINING PROTEIN 57"/>
    <property type="match status" value="1"/>
</dbReference>
<feature type="coiled-coil region" evidence="1">
    <location>
        <begin position="389"/>
        <end position="423"/>
    </location>
</feature>
<feature type="coiled-coil region" evidence="1">
    <location>
        <begin position="304"/>
        <end position="363"/>
    </location>
</feature>
<reference evidence="2" key="1">
    <citation type="submission" date="2025-08" db="UniProtKB">
        <authorList>
            <consortium name="Ensembl"/>
        </authorList>
    </citation>
    <scope>IDENTIFICATION</scope>
</reference>
<evidence type="ECO:0000313" key="3">
    <source>
        <dbReference type="Proteomes" id="UP000594220"/>
    </source>
</evidence>
<sequence length="720" mass="85272">MLPCSTMLHMEKDLNELLVWKEQEWKELQARQHHFQKTMLQDSRKQLQEIQKKFNRLKEDFTYNLKVLDERDRELEHYDAMFAHLKTREHTKEAEVSELRIQLDKLQEKLDKETHKQENLQYQYQQKLKEHRLELEHSKNNDLHQQHEEYVMLKQQLESKLQEAEGELVLQKQELLAEFDAEMKKRELEFQQQEDEMSNLVLSHKLKVKLLGRELEALKDAEMKAAKSLQMAERTNLRLEKELKCKDWEFKDLAAVKDARIKELEGELHSVNLMWKKEEETFRRKHEVLDRFAKEKEAVLASVKEAHAEQVQKWENHIRELQISHENLETELRRSEWSQADCLREKDALIEKLQEELVTVKTRWDSYLSQVFKEMVSKDLQIQSFCEAVVKLRAQLARFQQDIDRYKQQLSLAAEREQILEQARVQAELDWQRRCENAERNHYQKSEDLIQKLSTARDQVTAKLQKTKHRLHEMETVLSAVTLERDQAVQALRKHDVTPEEQKQVRQFLEKDFPSAVIQKLQQQNTNLRTAVAEMRKEMEILSDRIPSSSVKEKMQCTQQTATDVEAASVTFTPDYIQSLEEEIRKLKQKCWAMEEKLEKVSEFPRKSFAPSSDPYSYTRNVHTQTQSYNFREGSMIKGLREDIEVFRRFSGKGSGDGPQQGPGCSVQVIQSKLKEAVRKISSMSQEKHQLIEMGNRLRAELAAVSYEGKFVRQSILVLT</sequence>
<dbReference type="GO" id="GO:0060271">
    <property type="term" value="P:cilium assembly"/>
    <property type="evidence" value="ECO:0007669"/>
    <property type="project" value="Ensembl"/>
</dbReference>
<dbReference type="PANTHER" id="PTHR46725">
    <property type="entry name" value="COILED-COIL DOMAIN-CONTAINING PROTEIN 57"/>
    <property type="match status" value="1"/>
</dbReference>
<accession>A0A7M4ECN3</accession>
<proteinExistence type="predicted"/>
<dbReference type="GO" id="GO:0034451">
    <property type="term" value="C:centriolar satellite"/>
    <property type="evidence" value="ECO:0007669"/>
    <property type="project" value="TreeGrafter"/>
</dbReference>
<keyword evidence="1" id="KW-0175">Coiled coil</keyword>
<dbReference type="GO" id="GO:0045931">
    <property type="term" value="P:positive regulation of mitotic cell cycle"/>
    <property type="evidence" value="ECO:0007669"/>
    <property type="project" value="TreeGrafter"/>
</dbReference>
<feature type="coiled-coil region" evidence="1">
    <location>
        <begin position="89"/>
        <end position="196"/>
    </location>
</feature>
<dbReference type="Ensembl" id="ENSCPRT00005009060.1">
    <property type="protein sequence ID" value="ENSCPRP00005007714.1"/>
    <property type="gene ID" value="ENSCPRG00005005482.1"/>
</dbReference>
<dbReference type="AlphaFoldDB" id="A0A7M4ECN3"/>
<organism evidence="2 3">
    <name type="scientific">Crocodylus porosus</name>
    <name type="common">Saltwater crocodile</name>
    <name type="synonym">Estuarine crocodile</name>
    <dbReference type="NCBI Taxonomy" id="8502"/>
    <lineage>
        <taxon>Eukaryota</taxon>
        <taxon>Metazoa</taxon>
        <taxon>Chordata</taxon>
        <taxon>Craniata</taxon>
        <taxon>Vertebrata</taxon>
        <taxon>Euteleostomi</taxon>
        <taxon>Archelosauria</taxon>
        <taxon>Archosauria</taxon>
        <taxon>Crocodylia</taxon>
        <taxon>Longirostres</taxon>
        <taxon>Crocodylidae</taxon>
        <taxon>Crocodylus</taxon>
    </lineage>
</organism>
<dbReference type="GO" id="GO:0007020">
    <property type="term" value="P:microtubule nucleation"/>
    <property type="evidence" value="ECO:0007669"/>
    <property type="project" value="TreeGrafter"/>
</dbReference>
<dbReference type="GO" id="GO:0005814">
    <property type="term" value="C:centriole"/>
    <property type="evidence" value="ECO:0007669"/>
    <property type="project" value="TreeGrafter"/>
</dbReference>
<dbReference type="InterPro" id="IPR042481">
    <property type="entry name" value="CCDC57"/>
</dbReference>
<evidence type="ECO:0000256" key="1">
    <source>
        <dbReference type="SAM" id="Coils"/>
    </source>
</evidence>
<feature type="coiled-coil region" evidence="1">
    <location>
        <begin position="518"/>
        <end position="545"/>
    </location>
</feature>
<protein>
    <submittedName>
        <fullName evidence="2">Coiled-coil domain containing 57</fullName>
    </submittedName>
</protein>
<dbReference type="GeneTree" id="ENSGT00940000153251"/>
<dbReference type="GO" id="GO:0005876">
    <property type="term" value="C:spindle microtubule"/>
    <property type="evidence" value="ECO:0007669"/>
    <property type="project" value="TreeGrafter"/>
</dbReference>